<evidence type="ECO:0000313" key="2">
    <source>
        <dbReference type="Proteomes" id="UP000239907"/>
    </source>
</evidence>
<protein>
    <submittedName>
        <fullName evidence="1">Uncharacterized protein</fullName>
    </submittedName>
</protein>
<dbReference type="InterPro" id="IPR018561">
    <property type="entry name" value="AosR"/>
</dbReference>
<proteinExistence type="predicted"/>
<accession>A0A2S7U0T9</accession>
<gene>
    <name evidence="1" type="ORF">BSZ32_09005</name>
</gene>
<sequence>MRVAPTLDRSLRIDAENATDWLILEMICTDASQMPDEPLADKLALYMAADEDWAELITPELADQFSSQIIHVSRSISTADKALDLTGSLFIKAEDANSWFGAINQARLSLEERFEISRFDDLAEEQDNLEFEDPALKAAIVRYHFYTSLQSILLEYILD</sequence>
<comment type="caution">
    <text evidence="1">The sequence shown here is derived from an EMBL/GenBank/DDBJ whole genome shotgun (WGS) entry which is preliminary data.</text>
</comment>
<organism evidence="1 2">
    <name type="scientific">Rubritalea profundi</name>
    <dbReference type="NCBI Taxonomy" id="1658618"/>
    <lineage>
        <taxon>Bacteria</taxon>
        <taxon>Pseudomonadati</taxon>
        <taxon>Verrucomicrobiota</taxon>
        <taxon>Verrucomicrobiia</taxon>
        <taxon>Verrucomicrobiales</taxon>
        <taxon>Rubritaleaceae</taxon>
        <taxon>Rubritalea</taxon>
    </lineage>
</organism>
<dbReference type="OrthoDB" id="195058at2"/>
<dbReference type="Pfam" id="PF09438">
    <property type="entry name" value="DUF2017"/>
    <property type="match status" value="1"/>
</dbReference>
<keyword evidence="2" id="KW-1185">Reference proteome</keyword>
<dbReference type="EMBL" id="MQWA01000001">
    <property type="protein sequence ID" value="PQJ28628.1"/>
    <property type="molecule type" value="Genomic_DNA"/>
</dbReference>
<name>A0A2S7U0T9_9BACT</name>
<evidence type="ECO:0000313" key="1">
    <source>
        <dbReference type="EMBL" id="PQJ28628.1"/>
    </source>
</evidence>
<dbReference type="AlphaFoldDB" id="A0A2S7U0T9"/>
<dbReference type="Proteomes" id="UP000239907">
    <property type="component" value="Unassembled WGS sequence"/>
</dbReference>
<reference evidence="1 2" key="1">
    <citation type="submission" date="2016-12" db="EMBL/GenBank/DDBJ databases">
        <title>Study of bacterial adaptation to deep sea.</title>
        <authorList>
            <person name="Song J."/>
            <person name="Yoshizawa S."/>
            <person name="Kogure K."/>
        </authorList>
    </citation>
    <scope>NUCLEOTIDE SEQUENCE [LARGE SCALE GENOMIC DNA]</scope>
    <source>
        <strain evidence="1 2">SAORIC-165</strain>
    </source>
</reference>
<dbReference type="RefSeq" id="WP_105043125.1">
    <property type="nucleotide sequence ID" value="NZ_MQWA01000001.1"/>
</dbReference>